<reference evidence="1" key="1">
    <citation type="submission" date="2014-11" db="EMBL/GenBank/DDBJ databases">
        <authorList>
            <person name="Amaro Gonzalez C."/>
        </authorList>
    </citation>
    <scope>NUCLEOTIDE SEQUENCE</scope>
</reference>
<proteinExistence type="predicted"/>
<dbReference type="EMBL" id="GBXM01057065">
    <property type="protein sequence ID" value="JAH51512.1"/>
    <property type="molecule type" value="Transcribed_RNA"/>
</dbReference>
<accession>A0A0E9TDJ7</accession>
<sequence length="35" mass="3859">MQASFARNSENMCASMGQFGCSVQWDCFAFSNCSI</sequence>
<reference evidence="1" key="2">
    <citation type="journal article" date="2015" name="Fish Shellfish Immunol.">
        <title>Early steps in the European eel (Anguilla anguilla)-Vibrio vulnificus interaction in the gills: Role of the RtxA13 toxin.</title>
        <authorList>
            <person name="Callol A."/>
            <person name="Pajuelo D."/>
            <person name="Ebbesson L."/>
            <person name="Teles M."/>
            <person name="MacKenzie S."/>
            <person name="Amaro C."/>
        </authorList>
    </citation>
    <scope>NUCLEOTIDE SEQUENCE</scope>
</reference>
<protein>
    <submittedName>
        <fullName evidence="1">Uncharacterized protein</fullName>
    </submittedName>
</protein>
<dbReference type="AlphaFoldDB" id="A0A0E9TDJ7"/>
<name>A0A0E9TDJ7_ANGAN</name>
<organism evidence="1">
    <name type="scientific">Anguilla anguilla</name>
    <name type="common">European freshwater eel</name>
    <name type="synonym">Muraena anguilla</name>
    <dbReference type="NCBI Taxonomy" id="7936"/>
    <lineage>
        <taxon>Eukaryota</taxon>
        <taxon>Metazoa</taxon>
        <taxon>Chordata</taxon>
        <taxon>Craniata</taxon>
        <taxon>Vertebrata</taxon>
        <taxon>Euteleostomi</taxon>
        <taxon>Actinopterygii</taxon>
        <taxon>Neopterygii</taxon>
        <taxon>Teleostei</taxon>
        <taxon>Anguilliformes</taxon>
        <taxon>Anguillidae</taxon>
        <taxon>Anguilla</taxon>
    </lineage>
</organism>
<evidence type="ECO:0000313" key="1">
    <source>
        <dbReference type="EMBL" id="JAH51512.1"/>
    </source>
</evidence>